<proteinExistence type="inferred from homology"/>
<dbReference type="InterPro" id="IPR036404">
    <property type="entry name" value="Jacalin-like_lectin_dom_sf"/>
</dbReference>
<dbReference type="EMBL" id="SSTE01016484">
    <property type="protein sequence ID" value="KAA0041590.1"/>
    <property type="molecule type" value="Genomic_DNA"/>
</dbReference>
<gene>
    <name evidence="5" type="ORF">E5676_scaffold242G00580</name>
    <name evidence="4" type="ORF">E6C27_scaffold93G00570</name>
</gene>
<feature type="domain" description="Jacalin-type lectin" evidence="3">
    <location>
        <begin position="32"/>
        <end position="210"/>
    </location>
</feature>
<dbReference type="SMART" id="SM00915">
    <property type="entry name" value="Jacalin"/>
    <property type="match status" value="2"/>
</dbReference>
<name>A0A5A7TE69_CUCMM</name>
<dbReference type="AlphaFoldDB" id="A0A5A7TE69"/>
<evidence type="ECO:0000256" key="2">
    <source>
        <dbReference type="ARBA" id="ARBA00022734"/>
    </source>
</evidence>
<feature type="domain" description="Jacalin-type lectin" evidence="3">
    <location>
        <begin position="234"/>
        <end position="375"/>
    </location>
</feature>
<dbReference type="PANTHER" id="PTHR47293:SF68">
    <property type="entry name" value="JACALIN-RELATED LECTIN 3"/>
    <property type="match status" value="1"/>
</dbReference>
<reference evidence="6 7" key="1">
    <citation type="submission" date="2019-08" db="EMBL/GenBank/DDBJ databases">
        <title>Draft genome sequences of two oriental melons (Cucumis melo L. var makuwa).</title>
        <authorList>
            <person name="Kwon S.-Y."/>
        </authorList>
    </citation>
    <scope>NUCLEOTIDE SEQUENCE [LARGE SCALE GENOMIC DNA]</scope>
    <source>
        <strain evidence="7">cv. Chang Bougi</strain>
        <strain evidence="6">cv. SW 3</strain>
        <tissue evidence="4">Leaf</tissue>
    </source>
</reference>
<evidence type="ECO:0000259" key="3">
    <source>
        <dbReference type="PROSITE" id="PS51752"/>
    </source>
</evidence>
<dbReference type="OrthoDB" id="4325201at2759"/>
<evidence type="ECO:0000313" key="5">
    <source>
        <dbReference type="EMBL" id="TYK19666.1"/>
    </source>
</evidence>
<dbReference type="Gene3D" id="2.100.10.30">
    <property type="entry name" value="Jacalin-like lectin domain"/>
    <property type="match status" value="2"/>
</dbReference>
<dbReference type="GO" id="GO:0005536">
    <property type="term" value="F:D-glucose binding"/>
    <property type="evidence" value="ECO:0007669"/>
    <property type="project" value="UniProtKB-ARBA"/>
</dbReference>
<dbReference type="GO" id="GO:0005537">
    <property type="term" value="F:D-mannose binding"/>
    <property type="evidence" value="ECO:0007669"/>
    <property type="project" value="UniProtKB-ARBA"/>
</dbReference>
<dbReference type="FunFam" id="2.100.10.30:FF:000001">
    <property type="entry name" value="Jacalin-related lectin 33"/>
    <property type="match status" value="1"/>
</dbReference>
<sequence length="379" mass="42528">MTSFDAGMDGCMLEIFDVQVPTIQKMEDEVVVVKIGIRGCEEAPRPWDDGAHSTIRQIVITHDKCIHSVNIEYDNNGESIWKPKHGGNRGSTSEVTTQQPLNYSLSSTSKYLFTLLESSDKLQVVLDYPNEYLISIYGYYSDLAHIMEKRVPTPTTVIRSLTLESNRKTYGPFGMEEGTKYSFPIMEAKIVGFHGSSGWFLDAIGIYVQPISSSQLVQPAQHKFEITEVEINEHFSLGEYGGKDGEPWSETFQAIKQLLIHNDEHRIVSIQMEYVDENGHFVWSNKHGGDEGSPSQVVFEFPNEYLVSIHGYYKSELGTIVIRSLTFETSKTSYGPFGNEDGTNFSFPTAGLKIVGIHGRSNTSHLNAIGLLVTLIQRY</sequence>
<keyword evidence="2 5" id="KW-0430">Lectin</keyword>
<organism evidence="4 6">
    <name type="scientific">Cucumis melo var. makuwa</name>
    <name type="common">Oriental melon</name>
    <dbReference type="NCBI Taxonomy" id="1194695"/>
    <lineage>
        <taxon>Eukaryota</taxon>
        <taxon>Viridiplantae</taxon>
        <taxon>Streptophyta</taxon>
        <taxon>Embryophyta</taxon>
        <taxon>Tracheophyta</taxon>
        <taxon>Spermatophyta</taxon>
        <taxon>Magnoliopsida</taxon>
        <taxon>eudicotyledons</taxon>
        <taxon>Gunneridae</taxon>
        <taxon>Pentapetalae</taxon>
        <taxon>rosids</taxon>
        <taxon>fabids</taxon>
        <taxon>Cucurbitales</taxon>
        <taxon>Cucurbitaceae</taxon>
        <taxon>Benincaseae</taxon>
        <taxon>Cucumis</taxon>
    </lineage>
</organism>
<dbReference type="STRING" id="1194695.A0A5A7TE69"/>
<evidence type="ECO:0000313" key="4">
    <source>
        <dbReference type="EMBL" id="KAA0041590.1"/>
    </source>
</evidence>
<comment type="caution">
    <text evidence="4">The sequence shown here is derived from an EMBL/GenBank/DDBJ whole genome shotgun (WGS) entry which is preliminary data.</text>
</comment>
<dbReference type="Proteomes" id="UP000321393">
    <property type="component" value="Unassembled WGS sequence"/>
</dbReference>
<dbReference type="CDD" id="cd09612">
    <property type="entry name" value="Jacalin"/>
    <property type="match status" value="2"/>
</dbReference>
<evidence type="ECO:0000313" key="7">
    <source>
        <dbReference type="Proteomes" id="UP000321947"/>
    </source>
</evidence>
<accession>A0A5A7TE69</accession>
<dbReference type="PROSITE" id="PS51752">
    <property type="entry name" value="JACALIN_LECTIN"/>
    <property type="match status" value="2"/>
</dbReference>
<dbReference type="Proteomes" id="UP000321947">
    <property type="component" value="Unassembled WGS sequence"/>
</dbReference>
<evidence type="ECO:0000256" key="1">
    <source>
        <dbReference type="ARBA" id="ARBA00006568"/>
    </source>
</evidence>
<dbReference type="PANTHER" id="PTHR47293">
    <property type="entry name" value="JACALIN-RELATED LECTIN 3"/>
    <property type="match status" value="1"/>
</dbReference>
<dbReference type="InterPro" id="IPR001229">
    <property type="entry name" value="Jacalin-like_lectin_dom"/>
</dbReference>
<evidence type="ECO:0000313" key="6">
    <source>
        <dbReference type="Proteomes" id="UP000321393"/>
    </source>
</evidence>
<protein>
    <submittedName>
        <fullName evidence="4">Jacalin-related lectin 3-like</fullName>
    </submittedName>
</protein>
<dbReference type="InterPro" id="IPR033734">
    <property type="entry name" value="Jacalin-like_lectin_dom_plant"/>
</dbReference>
<dbReference type="SUPFAM" id="SSF51101">
    <property type="entry name" value="Mannose-binding lectins"/>
    <property type="match status" value="2"/>
</dbReference>
<dbReference type="EMBL" id="SSTD01006815">
    <property type="protein sequence ID" value="TYK19666.1"/>
    <property type="molecule type" value="Genomic_DNA"/>
</dbReference>
<comment type="similarity">
    <text evidence="1">Belongs to the jacalin lectin family.</text>
</comment>
<dbReference type="Pfam" id="PF01419">
    <property type="entry name" value="Jacalin"/>
    <property type="match status" value="2"/>
</dbReference>